<evidence type="ECO:0000259" key="2">
    <source>
        <dbReference type="Pfam" id="PF14378"/>
    </source>
</evidence>
<feature type="transmembrane region" description="Helical" evidence="1">
    <location>
        <begin position="38"/>
        <end position="59"/>
    </location>
</feature>
<protein>
    <submittedName>
        <fullName evidence="3">Membrane-associated phospholipid phosphatase</fullName>
    </submittedName>
</protein>
<organism evidence="3 4">
    <name type="scientific">Rhizobium wenxiniae</name>
    <dbReference type="NCBI Taxonomy" id="1737357"/>
    <lineage>
        <taxon>Bacteria</taxon>
        <taxon>Pseudomonadati</taxon>
        <taxon>Pseudomonadota</taxon>
        <taxon>Alphaproteobacteria</taxon>
        <taxon>Hyphomicrobiales</taxon>
        <taxon>Rhizobiaceae</taxon>
        <taxon>Rhizobium/Agrobacterium group</taxon>
        <taxon>Rhizobium</taxon>
    </lineage>
</organism>
<keyword evidence="1" id="KW-0812">Transmembrane</keyword>
<feature type="transmembrane region" description="Helical" evidence="1">
    <location>
        <begin position="71"/>
        <end position="92"/>
    </location>
</feature>
<dbReference type="RefSeq" id="WP_183989667.1">
    <property type="nucleotide sequence ID" value="NZ_BMHW01000001.1"/>
</dbReference>
<feature type="domain" description="Inositolphosphotransferase Aur1/Ipt1" evidence="2">
    <location>
        <begin position="100"/>
        <end position="290"/>
    </location>
</feature>
<feature type="transmembrane region" description="Helical" evidence="1">
    <location>
        <begin position="12"/>
        <end position="32"/>
    </location>
</feature>
<name>A0A7X0CZ00_9HYPH</name>
<dbReference type="SUPFAM" id="SSF48317">
    <property type="entry name" value="Acid phosphatase/Vanadium-dependent haloperoxidase"/>
    <property type="match status" value="1"/>
</dbReference>
<feature type="transmembrane region" description="Helical" evidence="1">
    <location>
        <begin position="273"/>
        <end position="294"/>
    </location>
</feature>
<dbReference type="EMBL" id="JACHEG010000001">
    <property type="protein sequence ID" value="MBB6160961.1"/>
    <property type="molecule type" value="Genomic_DNA"/>
</dbReference>
<dbReference type="GO" id="GO:0016020">
    <property type="term" value="C:membrane"/>
    <property type="evidence" value="ECO:0007669"/>
    <property type="project" value="UniProtKB-SubCell"/>
</dbReference>
<sequence length="312" mass="34104">MTSELAVARGILLGLTLASYPVVFGLAALIGLNIDPKSFMVVGCYFGAMLAFFGGYCHLRRIHMLGYVFETTFCMILVSNAVLISTYIAMLLDMPLADQALVRWDATLGIDWHSLISFVDSRPLLAEALGFSYQTFLIQLLAVPFLLVVSRKALRAYHMVIAYALIGFISSVLAIWFPALGTYAVYGLAQAELVNINAHFGYFFLDQFNAVRTDPNFVLALENSAGILTFPSVHAAVAVLCAWASWAVRLIRIPMLLLNILMGASAVTHANHYVVDVIAGIVVAAASIALVTWLTRRRWSKREAANPVLVPA</sequence>
<evidence type="ECO:0000313" key="3">
    <source>
        <dbReference type="EMBL" id="MBB6160961.1"/>
    </source>
</evidence>
<evidence type="ECO:0000313" key="4">
    <source>
        <dbReference type="Proteomes" id="UP000547879"/>
    </source>
</evidence>
<feature type="transmembrane region" description="Helical" evidence="1">
    <location>
        <begin position="131"/>
        <end position="149"/>
    </location>
</feature>
<keyword evidence="1" id="KW-0472">Membrane</keyword>
<feature type="transmembrane region" description="Helical" evidence="1">
    <location>
        <begin position="156"/>
        <end position="177"/>
    </location>
</feature>
<dbReference type="Pfam" id="PF14378">
    <property type="entry name" value="PAP2_3"/>
    <property type="match status" value="1"/>
</dbReference>
<reference evidence="3 4" key="1">
    <citation type="submission" date="2020-08" db="EMBL/GenBank/DDBJ databases">
        <title>Genomic Encyclopedia of Type Strains, Phase IV (KMG-IV): sequencing the most valuable type-strain genomes for metagenomic binning, comparative biology and taxonomic classification.</title>
        <authorList>
            <person name="Goeker M."/>
        </authorList>
    </citation>
    <scope>NUCLEOTIDE SEQUENCE [LARGE SCALE GENOMIC DNA]</scope>
    <source>
        <strain evidence="3 4">DSM 100734</strain>
    </source>
</reference>
<proteinExistence type="predicted"/>
<comment type="caution">
    <text evidence="3">The sequence shown here is derived from an EMBL/GenBank/DDBJ whole genome shotgun (WGS) entry which is preliminary data.</text>
</comment>
<dbReference type="Proteomes" id="UP000547879">
    <property type="component" value="Unassembled WGS sequence"/>
</dbReference>
<dbReference type="InterPro" id="IPR036938">
    <property type="entry name" value="PAP2/HPO_sf"/>
</dbReference>
<evidence type="ECO:0000256" key="1">
    <source>
        <dbReference type="SAM" id="Phobius"/>
    </source>
</evidence>
<feature type="transmembrane region" description="Helical" evidence="1">
    <location>
        <begin position="225"/>
        <end position="243"/>
    </location>
</feature>
<gene>
    <name evidence="3" type="ORF">HNQ72_000758</name>
</gene>
<keyword evidence="4" id="KW-1185">Reference proteome</keyword>
<dbReference type="AlphaFoldDB" id="A0A7X0CZ00"/>
<dbReference type="InterPro" id="IPR026841">
    <property type="entry name" value="Aur1/Ipt1"/>
</dbReference>
<accession>A0A7X0CZ00</accession>
<keyword evidence="1" id="KW-1133">Transmembrane helix</keyword>